<evidence type="ECO:0000313" key="3">
    <source>
        <dbReference type="Proteomes" id="UP001054889"/>
    </source>
</evidence>
<evidence type="ECO:0000256" key="1">
    <source>
        <dbReference type="SAM" id="MobiDB-lite"/>
    </source>
</evidence>
<protein>
    <submittedName>
        <fullName evidence="2">Uncharacterized protein</fullName>
    </submittedName>
</protein>
<gene>
    <name evidence="2" type="primary">gb05184</name>
    <name evidence="2" type="ORF">PR202_gb05184</name>
</gene>
<feature type="region of interest" description="Disordered" evidence="1">
    <location>
        <begin position="1"/>
        <end position="39"/>
    </location>
</feature>
<accession>A0AAV5E5Z3</accession>
<comment type="caution">
    <text evidence="2">The sequence shown here is derived from an EMBL/GenBank/DDBJ whole genome shotgun (WGS) entry which is preliminary data.</text>
</comment>
<dbReference type="Proteomes" id="UP001054889">
    <property type="component" value="Unassembled WGS sequence"/>
</dbReference>
<reference evidence="2" key="2">
    <citation type="submission" date="2021-12" db="EMBL/GenBank/DDBJ databases">
        <title>Resequencing data analysis of finger millet.</title>
        <authorList>
            <person name="Hatakeyama M."/>
            <person name="Aluri S."/>
            <person name="Balachadran M.T."/>
            <person name="Sivarajan S.R."/>
            <person name="Poveda L."/>
            <person name="Shimizu-Inatsugi R."/>
            <person name="Schlapbach R."/>
            <person name="Sreeman S.M."/>
            <person name="Shimizu K.K."/>
        </authorList>
    </citation>
    <scope>NUCLEOTIDE SEQUENCE</scope>
</reference>
<evidence type="ECO:0000313" key="2">
    <source>
        <dbReference type="EMBL" id="GJN18065.1"/>
    </source>
</evidence>
<dbReference type="AlphaFoldDB" id="A0AAV5E5Z3"/>
<dbReference type="EMBL" id="BQKI01000073">
    <property type="protein sequence ID" value="GJN18065.1"/>
    <property type="molecule type" value="Genomic_DNA"/>
</dbReference>
<keyword evidence="3" id="KW-1185">Reference proteome</keyword>
<organism evidence="2 3">
    <name type="scientific">Eleusine coracana subsp. coracana</name>
    <dbReference type="NCBI Taxonomy" id="191504"/>
    <lineage>
        <taxon>Eukaryota</taxon>
        <taxon>Viridiplantae</taxon>
        <taxon>Streptophyta</taxon>
        <taxon>Embryophyta</taxon>
        <taxon>Tracheophyta</taxon>
        <taxon>Spermatophyta</taxon>
        <taxon>Magnoliopsida</taxon>
        <taxon>Liliopsida</taxon>
        <taxon>Poales</taxon>
        <taxon>Poaceae</taxon>
        <taxon>PACMAD clade</taxon>
        <taxon>Chloridoideae</taxon>
        <taxon>Cynodonteae</taxon>
        <taxon>Eleusininae</taxon>
        <taxon>Eleusine</taxon>
    </lineage>
</organism>
<proteinExistence type="predicted"/>
<sequence length="141" mass="15390">MGNTVPKPKRTCHKAGTTAAGTEGKRSESAAAEAEAPTAPMRVIVQHDDEREEELMIKTRAGRRCLGVSWARGGASSAGTRGVTVKILMRRKDAEALVARLHAQSARTERKTRMVELKRQLRAAGDDPATLAPVQENQWYL</sequence>
<name>A0AAV5E5Z3_ELECO</name>
<reference evidence="2" key="1">
    <citation type="journal article" date="2018" name="DNA Res.">
        <title>Multiple hybrid de novo genome assembly of finger millet, an orphan allotetraploid crop.</title>
        <authorList>
            <person name="Hatakeyama M."/>
            <person name="Aluri S."/>
            <person name="Balachadran M.T."/>
            <person name="Sivarajan S.R."/>
            <person name="Patrignani A."/>
            <person name="Gruter S."/>
            <person name="Poveda L."/>
            <person name="Shimizu-Inatsugi R."/>
            <person name="Baeten J."/>
            <person name="Francoijs K.J."/>
            <person name="Nataraja K.N."/>
            <person name="Reddy Y.A.N."/>
            <person name="Phadnis S."/>
            <person name="Ravikumar R.L."/>
            <person name="Schlapbach R."/>
            <person name="Sreeman S.M."/>
            <person name="Shimizu K.K."/>
        </authorList>
    </citation>
    <scope>NUCLEOTIDE SEQUENCE</scope>
</reference>